<dbReference type="InterPro" id="IPR045052">
    <property type="entry name" value="Copine"/>
</dbReference>
<feature type="non-terminal residue" evidence="3">
    <location>
        <position position="326"/>
    </location>
</feature>
<dbReference type="EMBL" id="BDDD01001745">
    <property type="protein sequence ID" value="GAV78133.1"/>
    <property type="molecule type" value="Genomic_DNA"/>
</dbReference>
<comment type="similarity">
    <text evidence="1">Belongs to the copine family.</text>
</comment>
<dbReference type="GO" id="GO:0005886">
    <property type="term" value="C:plasma membrane"/>
    <property type="evidence" value="ECO:0007669"/>
    <property type="project" value="TreeGrafter"/>
</dbReference>
<evidence type="ECO:0000256" key="1">
    <source>
        <dbReference type="ARBA" id="ARBA00009048"/>
    </source>
</evidence>
<dbReference type="Pfam" id="PF07002">
    <property type="entry name" value="Copine"/>
    <property type="match status" value="1"/>
</dbReference>
<dbReference type="InterPro" id="IPR002035">
    <property type="entry name" value="VWF_A"/>
</dbReference>
<dbReference type="Gene3D" id="3.40.50.410">
    <property type="entry name" value="von Willebrand factor, type A domain"/>
    <property type="match status" value="1"/>
</dbReference>
<dbReference type="AlphaFoldDB" id="A0A1Q3CDH0"/>
<dbReference type="SUPFAM" id="SSF49562">
    <property type="entry name" value="C2 domain (Calcium/lipid-binding domain, CaLB)"/>
    <property type="match status" value="1"/>
</dbReference>
<feature type="domain" description="VWFA" evidence="2">
    <location>
        <begin position="140"/>
        <end position="326"/>
    </location>
</feature>
<dbReference type="Pfam" id="PF00168">
    <property type="entry name" value="C2"/>
    <property type="match status" value="1"/>
</dbReference>
<evidence type="ECO:0000259" key="2">
    <source>
        <dbReference type="PROSITE" id="PS50234"/>
    </source>
</evidence>
<dbReference type="InterPro" id="IPR035892">
    <property type="entry name" value="C2_domain_sf"/>
</dbReference>
<comment type="caution">
    <text evidence="3">The sequence shown here is derived from an EMBL/GenBank/DDBJ whole genome shotgun (WGS) entry which is preliminary data.</text>
</comment>
<dbReference type="GO" id="GO:0005544">
    <property type="term" value="F:calcium-dependent phospholipid binding"/>
    <property type="evidence" value="ECO:0007669"/>
    <property type="project" value="InterPro"/>
</dbReference>
<dbReference type="GO" id="GO:0071277">
    <property type="term" value="P:cellular response to calcium ion"/>
    <property type="evidence" value="ECO:0007669"/>
    <property type="project" value="TreeGrafter"/>
</dbReference>
<dbReference type="OrthoDB" id="5855668at2759"/>
<dbReference type="CDD" id="cd01459">
    <property type="entry name" value="vWA_copine_like"/>
    <property type="match status" value="1"/>
</dbReference>
<name>A0A1Q3CDH0_CEPFO</name>
<organism evidence="3 4">
    <name type="scientific">Cephalotus follicularis</name>
    <name type="common">Albany pitcher plant</name>
    <dbReference type="NCBI Taxonomy" id="3775"/>
    <lineage>
        <taxon>Eukaryota</taxon>
        <taxon>Viridiplantae</taxon>
        <taxon>Streptophyta</taxon>
        <taxon>Embryophyta</taxon>
        <taxon>Tracheophyta</taxon>
        <taxon>Spermatophyta</taxon>
        <taxon>Magnoliopsida</taxon>
        <taxon>eudicotyledons</taxon>
        <taxon>Gunneridae</taxon>
        <taxon>Pentapetalae</taxon>
        <taxon>rosids</taxon>
        <taxon>fabids</taxon>
        <taxon>Oxalidales</taxon>
        <taxon>Cephalotaceae</taxon>
        <taxon>Cephalotus</taxon>
    </lineage>
</organism>
<dbReference type="SUPFAM" id="SSF53300">
    <property type="entry name" value="vWA-like"/>
    <property type="match status" value="1"/>
</dbReference>
<sequence>MVSRIVETCGSIPICKTEAVNNNLNPVWRPVTLSTQQFGSKENPLIIESLDFNSSGNHALIGELQKSVADLEKLHKERAGVNFILTHHGHQKVLKSQLFVDRFVEKEQHSFLDYISGGFELNFMVAVDFAASNGNPRSPDSLHYIDPSGRLNSYQQAIMEVGEVIQFYDADRRFQAWGFGGRTYDNTVSHCFNLNGNPNAYEVEGVEGIMAAYASVLHNVSLSGPTLFGQVINNAAQIASRSTMHNSNKYFVLLIITDGVLTDLQTKDSLVRVSDLPLSILIVGVGEVDFTQMEILDADNGHRLESSTSRLATRDIVQFVPMREVH</sequence>
<dbReference type="PANTHER" id="PTHR10857">
    <property type="entry name" value="COPINE"/>
    <property type="match status" value="1"/>
</dbReference>
<dbReference type="PANTHER" id="PTHR10857:SF120">
    <property type="entry name" value="PROTEIN BONZAI 3"/>
    <property type="match status" value="1"/>
</dbReference>
<dbReference type="SMART" id="SM00327">
    <property type="entry name" value="VWA"/>
    <property type="match status" value="1"/>
</dbReference>
<dbReference type="PROSITE" id="PS50234">
    <property type="entry name" value="VWFA"/>
    <property type="match status" value="1"/>
</dbReference>
<dbReference type="InterPro" id="IPR036465">
    <property type="entry name" value="vWFA_dom_sf"/>
</dbReference>
<keyword evidence="4" id="KW-1185">Reference proteome</keyword>
<reference evidence="4" key="1">
    <citation type="submission" date="2016-04" db="EMBL/GenBank/DDBJ databases">
        <title>Cephalotus genome sequencing.</title>
        <authorList>
            <person name="Fukushima K."/>
            <person name="Hasebe M."/>
            <person name="Fang X."/>
        </authorList>
    </citation>
    <scope>NUCLEOTIDE SEQUENCE [LARGE SCALE GENOMIC DNA]</scope>
    <source>
        <strain evidence="4">cv. St1</strain>
    </source>
</reference>
<evidence type="ECO:0000313" key="4">
    <source>
        <dbReference type="Proteomes" id="UP000187406"/>
    </source>
</evidence>
<dbReference type="InterPro" id="IPR010734">
    <property type="entry name" value="Copine_C"/>
</dbReference>
<dbReference type="Proteomes" id="UP000187406">
    <property type="component" value="Unassembled WGS sequence"/>
</dbReference>
<evidence type="ECO:0000313" key="3">
    <source>
        <dbReference type="EMBL" id="GAV78133.1"/>
    </source>
</evidence>
<accession>A0A1Q3CDH0</accession>
<gene>
    <name evidence="3" type="ORF">CFOL_v3_21601</name>
</gene>
<proteinExistence type="inferred from homology"/>
<dbReference type="InParanoid" id="A0A1Q3CDH0"/>
<protein>
    <submittedName>
        <fullName evidence="3">Copine domain-containing protein</fullName>
    </submittedName>
</protein>
<dbReference type="InterPro" id="IPR000008">
    <property type="entry name" value="C2_dom"/>
</dbReference>